<feature type="compositionally biased region" description="Acidic residues" evidence="1">
    <location>
        <begin position="179"/>
        <end position="191"/>
    </location>
</feature>
<proteinExistence type="predicted"/>
<feature type="compositionally biased region" description="Acidic residues" evidence="1">
    <location>
        <begin position="237"/>
        <end position="264"/>
    </location>
</feature>
<evidence type="ECO:0000256" key="1">
    <source>
        <dbReference type="SAM" id="MobiDB-lite"/>
    </source>
</evidence>
<organism evidence="2 3">
    <name type="scientific">Hericium alpestre</name>
    <dbReference type="NCBI Taxonomy" id="135208"/>
    <lineage>
        <taxon>Eukaryota</taxon>
        <taxon>Fungi</taxon>
        <taxon>Dikarya</taxon>
        <taxon>Basidiomycota</taxon>
        <taxon>Agaricomycotina</taxon>
        <taxon>Agaricomycetes</taxon>
        <taxon>Russulales</taxon>
        <taxon>Hericiaceae</taxon>
        <taxon>Hericium</taxon>
    </lineage>
</organism>
<name>A0A4Y9ZZM3_9AGAM</name>
<evidence type="ECO:0000313" key="2">
    <source>
        <dbReference type="EMBL" id="TFY80292.1"/>
    </source>
</evidence>
<gene>
    <name evidence="2" type="ORF">EWM64_g3718</name>
</gene>
<keyword evidence="3" id="KW-1185">Reference proteome</keyword>
<comment type="caution">
    <text evidence="2">The sequence shown here is derived from an EMBL/GenBank/DDBJ whole genome shotgun (WGS) entry which is preliminary data.</text>
</comment>
<protein>
    <submittedName>
        <fullName evidence="2">Uncharacterized protein</fullName>
    </submittedName>
</protein>
<dbReference type="Proteomes" id="UP000298061">
    <property type="component" value="Unassembled WGS sequence"/>
</dbReference>
<accession>A0A4Y9ZZM3</accession>
<feature type="region of interest" description="Disordered" evidence="1">
    <location>
        <begin position="228"/>
        <end position="264"/>
    </location>
</feature>
<feature type="region of interest" description="Disordered" evidence="1">
    <location>
        <begin position="178"/>
        <end position="207"/>
    </location>
</feature>
<dbReference type="EMBL" id="SFCI01000360">
    <property type="protein sequence ID" value="TFY80292.1"/>
    <property type="molecule type" value="Genomic_DNA"/>
</dbReference>
<dbReference type="OrthoDB" id="3262462at2759"/>
<reference evidence="2 3" key="1">
    <citation type="submission" date="2019-02" db="EMBL/GenBank/DDBJ databases">
        <title>Genome sequencing of the rare red list fungi Hericium alpestre (H. flagellum).</title>
        <authorList>
            <person name="Buettner E."/>
            <person name="Kellner H."/>
        </authorList>
    </citation>
    <scope>NUCLEOTIDE SEQUENCE [LARGE SCALE GENOMIC DNA]</scope>
    <source>
        <strain evidence="2 3">DSM 108284</strain>
    </source>
</reference>
<sequence length="264" mass="30141">MTYYGAIYGEANEQDPLLLVHRSNSFSAFRATFNPRHWSAIDEDFTGPKRLFHPPFVHQTQAEAQTVKIKPSMPTRAKIIPLSLPDLEMHRTALEEGIGAESEDEDEENPDLEVDGIDYTGAEHWHGDWTRKFIQDARSGLVLAPLDKPVIWDHAHVWGAKVRLEPIRSSVKVDRIMYDDDGDDDDNDDNNDNNNNNNDDMDPENATYGGLRKVRLQSYQTRATIREVYVSPTFFEEPQDEESDSSDTEENEENEESGVSNEEL</sequence>
<dbReference type="AlphaFoldDB" id="A0A4Y9ZZM3"/>
<evidence type="ECO:0000313" key="3">
    <source>
        <dbReference type="Proteomes" id="UP000298061"/>
    </source>
</evidence>